<dbReference type="EMBL" id="LR130779">
    <property type="protein sequence ID" value="VDN62985.1"/>
    <property type="molecule type" value="Genomic_DNA"/>
</dbReference>
<reference evidence="3" key="1">
    <citation type="submission" date="2018-11" db="EMBL/GenBank/DDBJ databases">
        <authorList>
            <consortium name="Genoscope - CEA"/>
            <person name="William W."/>
        </authorList>
    </citation>
    <scope>NUCLEOTIDE SEQUENCE [LARGE SCALE GENOMIC DNA]</scope>
    <source>
        <strain evidence="3">T9AD</strain>
    </source>
</reference>
<dbReference type="PANTHER" id="PTHR44591:SF14">
    <property type="entry name" value="PROTEIN PILG"/>
    <property type="match status" value="1"/>
</dbReference>
<keyword evidence="3" id="KW-0238">DNA-binding</keyword>
<sequence length="377" mass="41235">MRVLILEDDPWIADLLKQIVQNLHPSTQIESVTRLADALDAWKRQPAQLVIADWNLPDGPGTSLLEVAHRSDASVPLVMITARSDRDSVLLARRLGINAFISKPFQVPKVLETLRPLLSPQHDEPADAAVPATGGFLPFLAGLPNNALDLPLHDALFQQLHKPDQAAQALQEHWQNDPAVHARLIAAANSASYNASGQPCISLPEALRRLGPGTVLSLVQGLALRPVAALQDDDLKRLGDEQFTQARYLRQRIEELCKSARIDAAAMSSAALLQRMGELAVLYQAQCWRHAGQALDDETLGSALQRCSGDLANRLKSHWRLPTPLRELIGACYALPPGNSKRDPVIMRLACAELQGGSEQELDRLYRLAGIDKGTAR</sequence>
<dbReference type="GO" id="GO:0000160">
    <property type="term" value="P:phosphorelay signal transduction system"/>
    <property type="evidence" value="ECO:0007669"/>
    <property type="project" value="UniProtKB-KW"/>
</dbReference>
<dbReference type="InterPro" id="IPR001789">
    <property type="entry name" value="Sig_transdc_resp-reg_receiver"/>
</dbReference>
<protein>
    <submittedName>
        <fullName evidence="3">DNA-binding response regulator, OmpR family, contains REC and winged-helix (WHTH) domain</fullName>
    </submittedName>
</protein>
<gene>
    <name evidence="3" type="ORF">POT9AD_2005</name>
</gene>
<accession>A0A653B362</accession>
<evidence type="ECO:0000313" key="3">
    <source>
        <dbReference type="EMBL" id="VDN62985.1"/>
    </source>
</evidence>
<proteinExistence type="predicted"/>
<dbReference type="Pfam" id="PF08668">
    <property type="entry name" value="HDOD"/>
    <property type="match status" value="1"/>
</dbReference>
<dbReference type="InterPro" id="IPR011006">
    <property type="entry name" value="CheY-like_superfamily"/>
</dbReference>
<dbReference type="Gene3D" id="1.10.3210.10">
    <property type="entry name" value="Hypothetical protein af1432"/>
    <property type="match status" value="1"/>
</dbReference>
<dbReference type="InterPro" id="IPR050595">
    <property type="entry name" value="Bact_response_regulator"/>
</dbReference>
<dbReference type="OrthoDB" id="2085719at2"/>
<dbReference type="AlphaFoldDB" id="A0A653B362"/>
<dbReference type="InterPro" id="IPR013976">
    <property type="entry name" value="HDOD"/>
</dbReference>
<dbReference type="SMART" id="SM00448">
    <property type="entry name" value="REC"/>
    <property type="match status" value="1"/>
</dbReference>
<evidence type="ECO:0000256" key="2">
    <source>
        <dbReference type="ARBA" id="ARBA00023012"/>
    </source>
</evidence>
<dbReference type="PROSITE" id="PS51833">
    <property type="entry name" value="HDOD"/>
    <property type="match status" value="1"/>
</dbReference>
<name>A0A653B362_ECTOL</name>
<dbReference type="SUPFAM" id="SSF52172">
    <property type="entry name" value="CheY-like"/>
    <property type="match status" value="1"/>
</dbReference>
<dbReference type="Gene3D" id="3.40.50.2300">
    <property type="match status" value="1"/>
</dbReference>
<dbReference type="GO" id="GO:0003677">
    <property type="term" value="F:DNA binding"/>
    <property type="evidence" value="ECO:0007669"/>
    <property type="project" value="UniProtKB-KW"/>
</dbReference>
<dbReference type="SUPFAM" id="SSF109604">
    <property type="entry name" value="HD-domain/PDEase-like"/>
    <property type="match status" value="1"/>
</dbReference>
<keyword evidence="1" id="KW-0597">Phosphoprotein</keyword>
<organism evidence="3">
    <name type="scientific">Ectopseudomonas oleovorans</name>
    <name type="common">Pseudomonas oleovorans</name>
    <dbReference type="NCBI Taxonomy" id="301"/>
    <lineage>
        <taxon>Bacteria</taxon>
        <taxon>Pseudomonadati</taxon>
        <taxon>Pseudomonadota</taxon>
        <taxon>Gammaproteobacteria</taxon>
        <taxon>Pseudomonadales</taxon>
        <taxon>Pseudomonadaceae</taxon>
        <taxon>Ectopseudomonas</taxon>
    </lineage>
</organism>
<dbReference type="PANTHER" id="PTHR44591">
    <property type="entry name" value="STRESS RESPONSE REGULATOR PROTEIN 1"/>
    <property type="match status" value="1"/>
</dbReference>
<evidence type="ECO:0000256" key="1">
    <source>
        <dbReference type="ARBA" id="ARBA00022553"/>
    </source>
</evidence>
<dbReference type="CDD" id="cd00156">
    <property type="entry name" value="REC"/>
    <property type="match status" value="1"/>
</dbReference>
<dbReference type="PROSITE" id="PS50110">
    <property type="entry name" value="RESPONSE_REGULATORY"/>
    <property type="match status" value="1"/>
</dbReference>
<dbReference type="Pfam" id="PF00072">
    <property type="entry name" value="Response_reg"/>
    <property type="match status" value="1"/>
</dbReference>
<keyword evidence="2" id="KW-0902">Two-component regulatory system</keyword>